<comment type="caution">
    <text evidence="2">The sequence shown here is derived from an EMBL/GenBank/DDBJ whole genome shotgun (WGS) entry which is preliminary data.</text>
</comment>
<reference evidence="2 3" key="1">
    <citation type="submission" date="2019-06" db="EMBL/GenBank/DDBJ databases">
        <title>Whole genome shotgun sequence of Brevibacillus reuszeri NBRC 15719.</title>
        <authorList>
            <person name="Hosoyama A."/>
            <person name="Uohara A."/>
            <person name="Ohji S."/>
            <person name="Ichikawa N."/>
        </authorList>
    </citation>
    <scope>NUCLEOTIDE SEQUENCE [LARGE SCALE GENOMIC DNA]</scope>
    <source>
        <strain evidence="2 3">NBRC 15719</strain>
    </source>
</reference>
<dbReference type="PROSITE" id="PS51186">
    <property type="entry name" value="GNAT"/>
    <property type="match status" value="1"/>
</dbReference>
<evidence type="ECO:0000313" key="2">
    <source>
        <dbReference type="EMBL" id="GED69779.1"/>
    </source>
</evidence>
<accession>A0ABQ0TPT1</accession>
<sequence>MHFKSALSFNGKMVINMFSNQDLVLDNFVKKTTALPSWISGAHVNENQYVIAVDSGLPSDTFNVLIPLSVLPQDALTNVEEAICSFSDKGFPVCVWTDQRFLTDELVALLTDLGLAEAERNATMKLESDAIKTVSPMHSDRFEIKKVLNADDVRSYAAIFQSLFEGSPEKEVLIRLFDQAAASFSAHPHQQWFIGLLDGKAVSTGCLIETDSSYGIYDVMTRQEYRGRGLGSTMFGYLLQRIKEEGKGKPCVLQASSDGINIYRKAGFHEVGEMVVFE</sequence>
<dbReference type="Pfam" id="PF00583">
    <property type="entry name" value="Acetyltransf_1"/>
    <property type="match status" value="1"/>
</dbReference>
<dbReference type="InterPro" id="IPR000182">
    <property type="entry name" value="GNAT_dom"/>
</dbReference>
<dbReference type="PANTHER" id="PTHR42791:SF1">
    <property type="entry name" value="N-ACETYLTRANSFERASE DOMAIN-CONTAINING PROTEIN"/>
    <property type="match status" value="1"/>
</dbReference>
<evidence type="ECO:0000259" key="1">
    <source>
        <dbReference type="PROSITE" id="PS51186"/>
    </source>
</evidence>
<dbReference type="InterPro" id="IPR052523">
    <property type="entry name" value="Trichothecene_AcTrans"/>
</dbReference>
<proteinExistence type="predicted"/>
<keyword evidence="3" id="KW-1185">Reference proteome</keyword>
<gene>
    <name evidence="2" type="ORF">BRE01_34810</name>
</gene>
<protein>
    <submittedName>
        <fullName evidence="2">N-acetyltransferase</fullName>
    </submittedName>
</protein>
<dbReference type="SUPFAM" id="SSF55729">
    <property type="entry name" value="Acyl-CoA N-acyltransferases (Nat)"/>
    <property type="match status" value="1"/>
</dbReference>
<dbReference type="InterPro" id="IPR016181">
    <property type="entry name" value="Acyl_CoA_acyltransferase"/>
</dbReference>
<evidence type="ECO:0000313" key="3">
    <source>
        <dbReference type="Proteomes" id="UP000319578"/>
    </source>
</evidence>
<dbReference type="Proteomes" id="UP000319578">
    <property type="component" value="Unassembled WGS sequence"/>
</dbReference>
<dbReference type="CDD" id="cd04301">
    <property type="entry name" value="NAT_SF"/>
    <property type="match status" value="1"/>
</dbReference>
<organism evidence="2 3">
    <name type="scientific">Brevibacillus reuszeri</name>
    <dbReference type="NCBI Taxonomy" id="54915"/>
    <lineage>
        <taxon>Bacteria</taxon>
        <taxon>Bacillati</taxon>
        <taxon>Bacillota</taxon>
        <taxon>Bacilli</taxon>
        <taxon>Bacillales</taxon>
        <taxon>Paenibacillaceae</taxon>
        <taxon>Brevibacillus</taxon>
    </lineage>
</organism>
<feature type="domain" description="N-acetyltransferase" evidence="1">
    <location>
        <begin position="143"/>
        <end position="278"/>
    </location>
</feature>
<name>A0ABQ0TPT1_9BACL</name>
<dbReference type="PANTHER" id="PTHR42791">
    <property type="entry name" value="GNAT FAMILY ACETYLTRANSFERASE"/>
    <property type="match status" value="1"/>
</dbReference>
<dbReference type="EMBL" id="BJON01000014">
    <property type="protein sequence ID" value="GED69779.1"/>
    <property type="molecule type" value="Genomic_DNA"/>
</dbReference>
<dbReference type="Gene3D" id="3.40.630.30">
    <property type="match status" value="1"/>
</dbReference>